<name>A0ACC2SU28_9FUNG</name>
<comment type="caution">
    <text evidence="1">The sequence shown here is derived from an EMBL/GenBank/DDBJ whole genome shotgun (WGS) entry which is preliminary data.</text>
</comment>
<evidence type="ECO:0000313" key="1">
    <source>
        <dbReference type="EMBL" id="KAJ9065789.1"/>
    </source>
</evidence>
<reference evidence="1" key="1">
    <citation type="submission" date="2022-04" db="EMBL/GenBank/DDBJ databases">
        <title>Genome of the entomopathogenic fungus Entomophthora muscae.</title>
        <authorList>
            <person name="Elya C."/>
            <person name="Lovett B.R."/>
            <person name="Lee E."/>
            <person name="Macias A.M."/>
            <person name="Hajek A.E."/>
            <person name="De Bivort B.L."/>
            <person name="Kasson M.T."/>
            <person name="De Fine Licht H.H."/>
            <person name="Stajich J.E."/>
        </authorList>
    </citation>
    <scope>NUCLEOTIDE SEQUENCE</scope>
    <source>
        <strain evidence="1">Berkeley</strain>
    </source>
</reference>
<proteinExistence type="predicted"/>
<protein>
    <submittedName>
        <fullName evidence="1">Uncharacterized protein</fullName>
    </submittedName>
</protein>
<sequence>MLLLWKNYLSLGASRYEAFRPILNQALKLALLPTINAMSITGLISIPGMMSGQIIGGAPVADAVKYQIIILFMITSSASLSVLASCYFLFNACFDYMHRLRTDRIYQRGPWGGPVSKKEKKKSSEPNPTTRLLSSSDNRSYSTQ</sequence>
<accession>A0ACC2SU28</accession>
<keyword evidence="2" id="KW-1185">Reference proteome</keyword>
<organism evidence="1 2">
    <name type="scientific">Entomophthora muscae</name>
    <dbReference type="NCBI Taxonomy" id="34485"/>
    <lineage>
        <taxon>Eukaryota</taxon>
        <taxon>Fungi</taxon>
        <taxon>Fungi incertae sedis</taxon>
        <taxon>Zoopagomycota</taxon>
        <taxon>Entomophthoromycotina</taxon>
        <taxon>Entomophthoromycetes</taxon>
        <taxon>Entomophthorales</taxon>
        <taxon>Entomophthoraceae</taxon>
        <taxon>Entomophthora</taxon>
    </lineage>
</organism>
<dbReference type="Proteomes" id="UP001165960">
    <property type="component" value="Unassembled WGS sequence"/>
</dbReference>
<gene>
    <name evidence="1" type="ORF">DSO57_1015999</name>
</gene>
<dbReference type="EMBL" id="QTSX02004324">
    <property type="protein sequence ID" value="KAJ9065789.1"/>
    <property type="molecule type" value="Genomic_DNA"/>
</dbReference>
<evidence type="ECO:0000313" key="2">
    <source>
        <dbReference type="Proteomes" id="UP001165960"/>
    </source>
</evidence>